<dbReference type="PANTHER" id="PTHR30290">
    <property type="entry name" value="PERIPLASMIC BINDING COMPONENT OF ABC TRANSPORTER"/>
    <property type="match status" value="1"/>
</dbReference>
<dbReference type="InterPro" id="IPR030678">
    <property type="entry name" value="Peptide/Ni-bd"/>
</dbReference>
<dbReference type="Gene3D" id="3.90.76.10">
    <property type="entry name" value="Dipeptide-binding Protein, Domain 1"/>
    <property type="match status" value="1"/>
</dbReference>
<sequence length="508" mass="56073">MLCLALLVAAGFTGRQLLADGEKSDPIVVGSGAYPTSLDPAAAYDDGSWALYSNIYQGLLTFSAGSARPVPDAAERCGFAGQESKVYRCTLRTDLKFSNGDRLTTHDVRHSIERITRIEHAQGPAKLFDTLDTIRTRDQDIEFRLKTEDATFPFKLAGAAGSIVPSGSYPEDGLLRGDRAIGSGPFELADYRAKKHAELVPNDSYRGAQDKPSGPVEVRWFTEAGALKKAWEQREIDVNDGGLPPAELAELNPSDPDITLTEHSGTDIQMTVFNTREDSAAAERPVRQAIAAVLDRQRLARKVHVGTVEPLYSLIPQGMTGHGTPFFDRYPEPDTAAARKLLEKADITTPVDFDLAYSKGPTATREATEIKRQLEATKLFEVDVRGYEWDDFLKGLSKGSYDAYNLGWVADFPDPDTYTGSLVASGNATHNGYSSKEIDSLVAEVRRKPERDQTVADYRKIHERIAQQVPILPLWQAKDYVLTRPDIAGSQHLSDNSGVWRLWKLERL</sequence>
<evidence type="ECO:0000256" key="1">
    <source>
        <dbReference type="ARBA" id="ARBA00004196"/>
    </source>
</evidence>
<dbReference type="GO" id="GO:0042597">
    <property type="term" value="C:periplasmic space"/>
    <property type="evidence" value="ECO:0007669"/>
    <property type="project" value="UniProtKB-ARBA"/>
</dbReference>
<proteinExistence type="inferred from homology"/>
<dbReference type="InterPro" id="IPR039424">
    <property type="entry name" value="SBP_5"/>
</dbReference>
<keyword evidence="4" id="KW-0732">Signal</keyword>
<dbReference type="GO" id="GO:1904680">
    <property type="term" value="F:peptide transmembrane transporter activity"/>
    <property type="evidence" value="ECO:0007669"/>
    <property type="project" value="TreeGrafter"/>
</dbReference>
<dbReference type="Gene3D" id="3.40.190.10">
    <property type="entry name" value="Periplasmic binding protein-like II"/>
    <property type="match status" value="1"/>
</dbReference>
<dbReference type="PIRSF" id="PIRSF002741">
    <property type="entry name" value="MppA"/>
    <property type="match status" value="1"/>
</dbReference>
<comment type="similarity">
    <text evidence="2">Belongs to the bacterial solute-binding protein 5 family.</text>
</comment>
<dbReference type="GO" id="GO:0015833">
    <property type="term" value="P:peptide transport"/>
    <property type="evidence" value="ECO:0007669"/>
    <property type="project" value="TreeGrafter"/>
</dbReference>
<evidence type="ECO:0000313" key="7">
    <source>
        <dbReference type="Proteomes" id="UP000694501"/>
    </source>
</evidence>
<dbReference type="Proteomes" id="UP000694501">
    <property type="component" value="Unassembled WGS sequence"/>
</dbReference>
<dbReference type="AlphaFoldDB" id="A0A949JB24"/>
<name>A0A949JB24_9ACTN</name>
<evidence type="ECO:0000259" key="5">
    <source>
        <dbReference type="Pfam" id="PF00496"/>
    </source>
</evidence>
<evidence type="ECO:0000313" key="6">
    <source>
        <dbReference type="EMBL" id="MBU7596783.1"/>
    </source>
</evidence>
<dbReference type="GO" id="GO:0043190">
    <property type="term" value="C:ATP-binding cassette (ABC) transporter complex"/>
    <property type="evidence" value="ECO:0007669"/>
    <property type="project" value="InterPro"/>
</dbReference>
<protein>
    <submittedName>
        <fullName evidence="6">Peptide-binding protein</fullName>
    </submittedName>
</protein>
<keyword evidence="3" id="KW-0813">Transport</keyword>
<organism evidence="6 7">
    <name type="scientific">Streptomyces tardus</name>
    <dbReference type="NCBI Taxonomy" id="2780544"/>
    <lineage>
        <taxon>Bacteria</taxon>
        <taxon>Bacillati</taxon>
        <taxon>Actinomycetota</taxon>
        <taxon>Actinomycetes</taxon>
        <taxon>Kitasatosporales</taxon>
        <taxon>Streptomycetaceae</taxon>
        <taxon>Streptomyces</taxon>
    </lineage>
</organism>
<accession>A0A949JB24</accession>
<dbReference type="GO" id="GO:0030313">
    <property type="term" value="C:cell envelope"/>
    <property type="evidence" value="ECO:0007669"/>
    <property type="project" value="UniProtKB-SubCell"/>
</dbReference>
<dbReference type="PANTHER" id="PTHR30290:SF10">
    <property type="entry name" value="PERIPLASMIC OLIGOPEPTIDE-BINDING PROTEIN-RELATED"/>
    <property type="match status" value="1"/>
</dbReference>
<gene>
    <name evidence="6" type="ORF">JGS22_003795</name>
</gene>
<evidence type="ECO:0000256" key="4">
    <source>
        <dbReference type="ARBA" id="ARBA00022729"/>
    </source>
</evidence>
<reference evidence="6" key="1">
    <citation type="submission" date="2021-06" db="EMBL/GenBank/DDBJ databases">
        <title>Sequencing of actinobacteria type strains.</title>
        <authorList>
            <person name="Nguyen G.-S."/>
            <person name="Wentzel A."/>
        </authorList>
    </citation>
    <scope>NUCLEOTIDE SEQUENCE</scope>
    <source>
        <strain evidence="6">P38-E01</strain>
    </source>
</reference>
<dbReference type="SUPFAM" id="SSF53850">
    <property type="entry name" value="Periplasmic binding protein-like II"/>
    <property type="match status" value="1"/>
</dbReference>
<comment type="caution">
    <text evidence="6">The sequence shown here is derived from an EMBL/GenBank/DDBJ whole genome shotgun (WGS) entry which is preliminary data.</text>
</comment>
<keyword evidence="7" id="KW-1185">Reference proteome</keyword>
<dbReference type="Pfam" id="PF00496">
    <property type="entry name" value="SBP_bac_5"/>
    <property type="match status" value="1"/>
</dbReference>
<comment type="subcellular location">
    <subcellularLocation>
        <location evidence="1">Cell envelope</location>
    </subcellularLocation>
</comment>
<dbReference type="EMBL" id="JAELVF020000001">
    <property type="protein sequence ID" value="MBU7596783.1"/>
    <property type="molecule type" value="Genomic_DNA"/>
</dbReference>
<evidence type="ECO:0000256" key="3">
    <source>
        <dbReference type="ARBA" id="ARBA00022448"/>
    </source>
</evidence>
<feature type="domain" description="Solute-binding protein family 5" evidence="5">
    <location>
        <begin position="69"/>
        <end position="428"/>
    </location>
</feature>
<dbReference type="Gene3D" id="3.10.105.10">
    <property type="entry name" value="Dipeptide-binding Protein, Domain 3"/>
    <property type="match status" value="1"/>
</dbReference>
<evidence type="ECO:0000256" key="2">
    <source>
        <dbReference type="ARBA" id="ARBA00005695"/>
    </source>
</evidence>
<dbReference type="InterPro" id="IPR000914">
    <property type="entry name" value="SBP_5_dom"/>
</dbReference>